<evidence type="ECO:0000313" key="2">
    <source>
        <dbReference type="EMBL" id="PZM15384.1"/>
    </source>
</evidence>
<organism evidence="2 3">
    <name type="scientific">Rhizobium tubonense</name>
    <dbReference type="NCBI Taxonomy" id="484088"/>
    <lineage>
        <taxon>Bacteria</taxon>
        <taxon>Pseudomonadati</taxon>
        <taxon>Pseudomonadota</taxon>
        <taxon>Alphaproteobacteria</taxon>
        <taxon>Hyphomicrobiales</taxon>
        <taxon>Rhizobiaceae</taxon>
        <taxon>Rhizobium/Agrobacterium group</taxon>
        <taxon>Rhizobium</taxon>
    </lineage>
</organism>
<feature type="compositionally biased region" description="Polar residues" evidence="1">
    <location>
        <begin position="36"/>
        <end position="51"/>
    </location>
</feature>
<name>A0A2W4DFM2_9HYPH</name>
<dbReference type="AlphaFoldDB" id="A0A2W4DFM2"/>
<dbReference type="EMBL" id="PCDP01000020">
    <property type="protein sequence ID" value="PZM15384.1"/>
    <property type="molecule type" value="Genomic_DNA"/>
</dbReference>
<dbReference type="Proteomes" id="UP000248925">
    <property type="component" value="Unassembled WGS sequence"/>
</dbReference>
<keyword evidence="3" id="KW-1185">Reference proteome</keyword>
<gene>
    <name evidence="2" type="ORF">CPY51_07200</name>
</gene>
<comment type="caution">
    <text evidence="2">The sequence shown here is derived from an EMBL/GenBank/DDBJ whole genome shotgun (WGS) entry which is preliminary data.</text>
</comment>
<sequence length="72" mass="7800">MGTSPFLDSSFYARVETAATEENGQQSDLFGEPNQDRPSATPASDLPNQISPKERGIVPLDATMSAGWRLFP</sequence>
<proteinExistence type="predicted"/>
<protein>
    <submittedName>
        <fullName evidence="2">Uncharacterized protein</fullName>
    </submittedName>
</protein>
<reference evidence="2 3" key="1">
    <citation type="journal article" date="2018" name="Sci. Rep.">
        <title>Rhizobium tumorigenes sp. nov., a novel plant tumorigenic bacterium isolated from cane gall tumors on thornless blackberry.</title>
        <authorList>
            <person name="Kuzmanovi N."/>
            <person name="Smalla K."/>
            <person name="Gronow S."/>
            <person name="PuBawska J."/>
        </authorList>
    </citation>
    <scope>NUCLEOTIDE SEQUENCE [LARGE SCALE GENOMIC DNA]</scope>
    <source>
        <strain evidence="2 3">CCBAU 85046</strain>
    </source>
</reference>
<evidence type="ECO:0000313" key="3">
    <source>
        <dbReference type="Proteomes" id="UP000248925"/>
    </source>
</evidence>
<evidence type="ECO:0000256" key="1">
    <source>
        <dbReference type="SAM" id="MobiDB-lite"/>
    </source>
</evidence>
<accession>A0A2W4DFM2</accession>
<feature type="region of interest" description="Disordered" evidence="1">
    <location>
        <begin position="18"/>
        <end position="58"/>
    </location>
</feature>